<name>A0A6J1IET5_CUCMA</name>
<proteinExistence type="predicted"/>
<reference evidence="2" key="1">
    <citation type="submission" date="2025-08" db="UniProtKB">
        <authorList>
            <consortium name="RefSeq"/>
        </authorList>
    </citation>
    <scope>IDENTIFICATION</scope>
    <source>
        <tissue evidence="2">Young leaves</tissue>
    </source>
</reference>
<dbReference type="AlphaFoldDB" id="A0A6J1IET5"/>
<evidence type="ECO:0000313" key="1">
    <source>
        <dbReference type="Proteomes" id="UP000504608"/>
    </source>
</evidence>
<keyword evidence="1" id="KW-1185">Reference proteome</keyword>
<dbReference type="KEGG" id="cmax:111473496"/>
<sequence length="110" mass="12646">MASTNSIKCLTVEDVLPSHFTSNTFSTDYVPTVLCDFSANVLVNRQFLIRDSRTLLHNRTSIKCLMLQLRWFLNLHNPRSQIENIPSAMLFDQLTPRSRLCSLLISLDVF</sequence>
<dbReference type="GeneID" id="111473496"/>
<dbReference type="RefSeq" id="XP_022974770.1">
    <property type="nucleotide sequence ID" value="XM_023119002.1"/>
</dbReference>
<dbReference type="OrthoDB" id="8830751at2759"/>
<evidence type="ECO:0000313" key="2">
    <source>
        <dbReference type="RefSeq" id="XP_022974770.1"/>
    </source>
</evidence>
<organism evidence="1 2">
    <name type="scientific">Cucurbita maxima</name>
    <name type="common">Pumpkin</name>
    <name type="synonym">Winter squash</name>
    <dbReference type="NCBI Taxonomy" id="3661"/>
    <lineage>
        <taxon>Eukaryota</taxon>
        <taxon>Viridiplantae</taxon>
        <taxon>Streptophyta</taxon>
        <taxon>Embryophyta</taxon>
        <taxon>Tracheophyta</taxon>
        <taxon>Spermatophyta</taxon>
        <taxon>Magnoliopsida</taxon>
        <taxon>eudicotyledons</taxon>
        <taxon>Gunneridae</taxon>
        <taxon>Pentapetalae</taxon>
        <taxon>rosids</taxon>
        <taxon>fabids</taxon>
        <taxon>Cucurbitales</taxon>
        <taxon>Cucurbitaceae</taxon>
        <taxon>Cucurbiteae</taxon>
        <taxon>Cucurbita</taxon>
    </lineage>
</organism>
<protein>
    <submittedName>
        <fullName evidence="2">Uncharacterized protein LOC111473496</fullName>
    </submittedName>
</protein>
<accession>A0A6J1IET5</accession>
<gene>
    <name evidence="2" type="primary">LOC111473496</name>
</gene>
<dbReference type="Proteomes" id="UP000504608">
    <property type="component" value="Unplaced"/>
</dbReference>